<gene>
    <name evidence="12" type="ORF">SAMN02745728_01103</name>
</gene>
<dbReference type="EMBL" id="FRDI01000004">
    <property type="protein sequence ID" value="SHN60236.1"/>
    <property type="molecule type" value="Genomic_DNA"/>
</dbReference>
<dbReference type="GO" id="GO:0006817">
    <property type="term" value="P:phosphate ion transport"/>
    <property type="evidence" value="ECO:0007669"/>
    <property type="project" value="UniProtKB-KW"/>
</dbReference>
<dbReference type="NCBIfam" id="TIGR02138">
    <property type="entry name" value="phosphate_pstC"/>
    <property type="match status" value="1"/>
</dbReference>
<dbReference type="RefSeq" id="WP_072696787.1">
    <property type="nucleotide sequence ID" value="NZ_FRDI01000004.1"/>
</dbReference>
<evidence type="ECO:0000256" key="6">
    <source>
        <dbReference type="ARBA" id="ARBA00022692"/>
    </source>
</evidence>
<comment type="function">
    <text evidence="10">Part of the binding-protein-dependent transport system for phosphate; probably responsible for the translocation of the substrate across the membrane.</text>
</comment>
<feature type="transmembrane region" description="Helical" evidence="9">
    <location>
        <begin position="218"/>
        <end position="236"/>
    </location>
</feature>
<evidence type="ECO:0000256" key="4">
    <source>
        <dbReference type="ARBA" id="ARBA00022475"/>
    </source>
</evidence>
<evidence type="ECO:0000313" key="12">
    <source>
        <dbReference type="EMBL" id="SHN60236.1"/>
    </source>
</evidence>
<evidence type="ECO:0000256" key="9">
    <source>
        <dbReference type="RuleBase" id="RU363032"/>
    </source>
</evidence>
<sequence length="292" mass="31548">MSLASKKEQLIKIILAFLAACSLFFLLLIVLFLFIEGIPLFTKIPIWDFITGFAWYPAETPPEFGIFPMIIASFAVTIVATLIAMPLGLMTAVYLTELAPSTLRRIIKPIIELLAALPSVVIGFFGMVVLAPLLQEAFDLDTGLNLFNAALMLAFMSVPTICSVAEDSLFAVPGSLREASLALGATKLETITKVTIPAAFSGLATAVMLGMSRSIGETMVVLMVAGGAGIIPSSLFDPVRPLPAIIAAEIAEAPFRGEHYQALFCIALLLFLFTFLFNFVAYYISEKHKQTL</sequence>
<evidence type="ECO:0000256" key="8">
    <source>
        <dbReference type="ARBA" id="ARBA00023136"/>
    </source>
</evidence>
<dbReference type="InterPro" id="IPR011864">
    <property type="entry name" value="Phosphate_PstC"/>
</dbReference>
<dbReference type="OrthoDB" id="9785113at2"/>
<evidence type="ECO:0000256" key="5">
    <source>
        <dbReference type="ARBA" id="ARBA00022592"/>
    </source>
</evidence>
<dbReference type="Gene3D" id="1.10.3720.10">
    <property type="entry name" value="MetI-like"/>
    <property type="match status" value="1"/>
</dbReference>
<evidence type="ECO:0000256" key="2">
    <source>
        <dbReference type="ARBA" id="ARBA00007069"/>
    </source>
</evidence>
<name>A0A1M7SP95_9BACT</name>
<dbReference type="Proteomes" id="UP000186469">
    <property type="component" value="Unassembled WGS sequence"/>
</dbReference>
<dbReference type="GO" id="GO:0005315">
    <property type="term" value="F:phosphate transmembrane transporter activity"/>
    <property type="evidence" value="ECO:0007669"/>
    <property type="project" value="InterPro"/>
</dbReference>
<dbReference type="GO" id="GO:0005886">
    <property type="term" value="C:plasma membrane"/>
    <property type="evidence" value="ECO:0007669"/>
    <property type="project" value="UniProtKB-SubCell"/>
</dbReference>
<proteinExistence type="inferred from homology"/>
<dbReference type="CDD" id="cd06261">
    <property type="entry name" value="TM_PBP2"/>
    <property type="match status" value="1"/>
</dbReference>
<dbReference type="PROSITE" id="PS50928">
    <property type="entry name" value="ABC_TM1"/>
    <property type="match status" value="1"/>
</dbReference>
<dbReference type="Pfam" id="PF00528">
    <property type="entry name" value="BPD_transp_1"/>
    <property type="match status" value="1"/>
</dbReference>
<dbReference type="PANTHER" id="PTHR30425">
    <property type="entry name" value="PHOSPHATE TRANSPORT SYSTEM PERMEASE PROTEIN PST"/>
    <property type="match status" value="1"/>
</dbReference>
<feature type="transmembrane region" description="Helical" evidence="9">
    <location>
        <begin position="260"/>
        <end position="284"/>
    </location>
</feature>
<dbReference type="InterPro" id="IPR051124">
    <property type="entry name" value="Phosphate_Transport_Permease"/>
</dbReference>
<dbReference type="AlphaFoldDB" id="A0A1M7SP95"/>
<dbReference type="PANTHER" id="PTHR30425:SF1">
    <property type="entry name" value="PHOSPHATE TRANSPORT SYSTEM PERMEASE PROTEIN PSTC"/>
    <property type="match status" value="1"/>
</dbReference>
<protein>
    <recommendedName>
        <fullName evidence="10">Phosphate transport system permease protein</fullName>
    </recommendedName>
</protein>
<keyword evidence="6 9" id="KW-0812">Transmembrane</keyword>
<accession>A0A1M7SP95</accession>
<feature type="transmembrane region" description="Helical" evidence="9">
    <location>
        <begin position="12"/>
        <end position="35"/>
    </location>
</feature>
<keyword evidence="4 10" id="KW-1003">Cell membrane</keyword>
<keyword evidence="8 9" id="KW-0472">Membrane</keyword>
<dbReference type="InterPro" id="IPR000515">
    <property type="entry name" value="MetI-like"/>
</dbReference>
<reference evidence="12 13" key="1">
    <citation type="submission" date="2016-12" db="EMBL/GenBank/DDBJ databases">
        <authorList>
            <person name="Song W.-J."/>
            <person name="Kurnit D.M."/>
        </authorList>
    </citation>
    <scope>NUCLEOTIDE SEQUENCE [LARGE SCALE GENOMIC DNA]</scope>
    <source>
        <strain evidence="12 13">DSM 11393</strain>
    </source>
</reference>
<feature type="transmembrane region" description="Helical" evidence="9">
    <location>
        <begin position="66"/>
        <end position="89"/>
    </location>
</feature>
<keyword evidence="13" id="KW-1185">Reference proteome</keyword>
<feature type="domain" description="ABC transmembrane type-1" evidence="11">
    <location>
        <begin position="70"/>
        <end position="281"/>
    </location>
</feature>
<feature type="transmembrane region" description="Helical" evidence="9">
    <location>
        <begin position="110"/>
        <end position="134"/>
    </location>
</feature>
<comment type="subcellular location">
    <subcellularLocation>
        <location evidence="1 9">Cell membrane</location>
        <topology evidence="1 9">Multi-pass membrane protein</topology>
    </subcellularLocation>
</comment>
<dbReference type="InterPro" id="IPR035906">
    <property type="entry name" value="MetI-like_sf"/>
</dbReference>
<evidence type="ECO:0000313" key="13">
    <source>
        <dbReference type="Proteomes" id="UP000186469"/>
    </source>
</evidence>
<evidence type="ECO:0000256" key="1">
    <source>
        <dbReference type="ARBA" id="ARBA00004651"/>
    </source>
</evidence>
<keyword evidence="7 9" id="KW-1133">Transmembrane helix</keyword>
<evidence type="ECO:0000256" key="10">
    <source>
        <dbReference type="RuleBase" id="RU363054"/>
    </source>
</evidence>
<evidence type="ECO:0000256" key="3">
    <source>
        <dbReference type="ARBA" id="ARBA00022448"/>
    </source>
</evidence>
<keyword evidence="5 10" id="KW-0592">Phosphate transport</keyword>
<dbReference type="SUPFAM" id="SSF161098">
    <property type="entry name" value="MetI-like"/>
    <property type="match status" value="1"/>
</dbReference>
<comment type="similarity">
    <text evidence="2 10">Belongs to the binding-protein-dependent transport system permease family. CysTW subfamily.</text>
</comment>
<evidence type="ECO:0000256" key="7">
    <source>
        <dbReference type="ARBA" id="ARBA00022989"/>
    </source>
</evidence>
<evidence type="ECO:0000259" key="11">
    <source>
        <dbReference type="PROSITE" id="PS50928"/>
    </source>
</evidence>
<keyword evidence="3 9" id="KW-0813">Transport</keyword>
<organism evidence="12 13">
    <name type="scientific">Desulfovibrio litoralis DSM 11393</name>
    <dbReference type="NCBI Taxonomy" id="1121455"/>
    <lineage>
        <taxon>Bacteria</taxon>
        <taxon>Pseudomonadati</taxon>
        <taxon>Thermodesulfobacteriota</taxon>
        <taxon>Desulfovibrionia</taxon>
        <taxon>Desulfovibrionales</taxon>
        <taxon>Desulfovibrionaceae</taxon>
        <taxon>Desulfovibrio</taxon>
    </lineage>
</organism>
<dbReference type="STRING" id="1121455.SAMN02745728_01103"/>
<feature type="transmembrane region" description="Helical" evidence="9">
    <location>
        <begin position="146"/>
        <end position="165"/>
    </location>
</feature>